<name>A0ABR3VJ21_HUMIN</name>
<proteinExistence type="predicted"/>
<feature type="region of interest" description="Disordered" evidence="1">
    <location>
        <begin position="1"/>
        <end position="23"/>
    </location>
</feature>
<keyword evidence="2" id="KW-1133">Transmembrane helix</keyword>
<feature type="region of interest" description="Disordered" evidence="1">
    <location>
        <begin position="60"/>
        <end position="191"/>
    </location>
</feature>
<feature type="compositionally biased region" description="Basic and acidic residues" evidence="1">
    <location>
        <begin position="86"/>
        <end position="95"/>
    </location>
</feature>
<feature type="compositionally biased region" description="Basic residues" evidence="1">
    <location>
        <begin position="182"/>
        <end position="191"/>
    </location>
</feature>
<comment type="caution">
    <text evidence="3">The sequence shown here is derived from an EMBL/GenBank/DDBJ whole genome shotgun (WGS) entry which is preliminary data.</text>
</comment>
<organism evidence="3 4">
    <name type="scientific">Humicola insolens</name>
    <name type="common">Soft-rot fungus</name>
    <dbReference type="NCBI Taxonomy" id="85995"/>
    <lineage>
        <taxon>Eukaryota</taxon>
        <taxon>Fungi</taxon>
        <taxon>Dikarya</taxon>
        <taxon>Ascomycota</taxon>
        <taxon>Pezizomycotina</taxon>
        <taxon>Sordariomycetes</taxon>
        <taxon>Sordariomycetidae</taxon>
        <taxon>Sordariales</taxon>
        <taxon>Chaetomiaceae</taxon>
        <taxon>Mycothermus</taxon>
    </lineage>
</organism>
<dbReference type="Proteomes" id="UP001583172">
    <property type="component" value="Unassembled WGS sequence"/>
</dbReference>
<keyword evidence="2" id="KW-0812">Transmembrane</keyword>
<feature type="compositionally biased region" description="Pro residues" evidence="1">
    <location>
        <begin position="1"/>
        <end position="18"/>
    </location>
</feature>
<keyword evidence="4" id="KW-1185">Reference proteome</keyword>
<protein>
    <submittedName>
        <fullName evidence="3">Uncharacterized protein</fullName>
    </submittedName>
</protein>
<evidence type="ECO:0000256" key="1">
    <source>
        <dbReference type="SAM" id="MobiDB-lite"/>
    </source>
</evidence>
<feature type="compositionally biased region" description="Low complexity" evidence="1">
    <location>
        <begin position="61"/>
        <end position="79"/>
    </location>
</feature>
<reference evidence="3 4" key="1">
    <citation type="journal article" date="2024" name="Commun. Biol.">
        <title>Comparative genomic analysis of thermophilic fungi reveals convergent evolutionary adaptations and gene losses.</title>
        <authorList>
            <person name="Steindorff A.S."/>
            <person name="Aguilar-Pontes M.V."/>
            <person name="Robinson A.J."/>
            <person name="Andreopoulos B."/>
            <person name="LaButti K."/>
            <person name="Kuo A."/>
            <person name="Mondo S."/>
            <person name="Riley R."/>
            <person name="Otillar R."/>
            <person name="Haridas S."/>
            <person name="Lipzen A."/>
            <person name="Grimwood J."/>
            <person name="Schmutz J."/>
            <person name="Clum A."/>
            <person name="Reid I.D."/>
            <person name="Moisan M.C."/>
            <person name="Butler G."/>
            <person name="Nguyen T.T.M."/>
            <person name="Dewar K."/>
            <person name="Conant G."/>
            <person name="Drula E."/>
            <person name="Henrissat B."/>
            <person name="Hansel C."/>
            <person name="Singer S."/>
            <person name="Hutchinson M.I."/>
            <person name="de Vries R.P."/>
            <person name="Natvig D.O."/>
            <person name="Powell A.J."/>
            <person name="Tsang A."/>
            <person name="Grigoriev I.V."/>
        </authorList>
    </citation>
    <scope>NUCLEOTIDE SEQUENCE [LARGE SCALE GENOMIC DNA]</scope>
    <source>
        <strain evidence="3 4">CBS 620.91</strain>
    </source>
</reference>
<sequence>MAPTIPPPTSPSPPPPPSDDIDDIPLILREQTAVLTLFLAISLLLLGAVFLGDRWSRVKGSSSSSLSSPTLSPCSSPAPKSRKRRRTDEEADGRPSEMTPLLSSESTLIGPELEQRIDEDKSNDLSEQPSPTLSAGSGISGGKCSYGSVSWDSDGATVPMEPELEPETEEGLGGRSDSARLGSRRARRRTL</sequence>
<accession>A0ABR3VJ21</accession>
<feature type="transmembrane region" description="Helical" evidence="2">
    <location>
        <begin position="33"/>
        <end position="52"/>
    </location>
</feature>
<evidence type="ECO:0000313" key="4">
    <source>
        <dbReference type="Proteomes" id="UP001583172"/>
    </source>
</evidence>
<gene>
    <name evidence="3" type="ORF">VTJ49DRAFT_6420</name>
</gene>
<feature type="compositionally biased region" description="Basic and acidic residues" evidence="1">
    <location>
        <begin position="113"/>
        <end position="124"/>
    </location>
</feature>
<keyword evidence="2" id="KW-0472">Membrane</keyword>
<evidence type="ECO:0000256" key="2">
    <source>
        <dbReference type="SAM" id="Phobius"/>
    </source>
</evidence>
<dbReference type="EMBL" id="JAZGSY010000060">
    <property type="protein sequence ID" value="KAL1841898.1"/>
    <property type="molecule type" value="Genomic_DNA"/>
</dbReference>
<feature type="compositionally biased region" description="Polar residues" evidence="1">
    <location>
        <begin position="125"/>
        <end position="137"/>
    </location>
</feature>
<evidence type="ECO:0000313" key="3">
    <source>
        <dbReference type="EMBL" id="KAL1841898.1"/>
    </source>
</evidence>